<feature type="compositionally biased region" description="Polar residues" evidence="1">
    <location>
        <begin position="1"/>
        <end position="10"/>
    </location>
</feature>
<dbReference type="Proteomes" id="UP001054945">
    <property type="component" value="Unassembled WGS sequence"/>
</dbReference>
<evidence type="ECO:0000256" key="1">
    <source>
        <dbReference type="SAM" id="MobiDB-lite"/>
    </source>
</evidence>
<sequence length="70" mass="7925">PLLGPQNLSASKFLGNGMSSRRKDRQKYKSERRSPQRNSYHVLDIFAGTYSYPSKDFNVTRKEASVIASS</sequence>
<organism evidence="2 3">
    <name type="scientific">Caerostris extrusa</name>
    <name type="common">Bark spider</name>
    <name type="synonym">Caerostris bankana</name>
    <dbReference type="NCBI Taxonomy" id="172846"/>
    <lineage>
        <taxon>Eukaryota</taxon>
        <taxon>Metazoa</taxon>
        <taxon>Ecdysozoa</taxon>
        <taxon>Arthropoda</taxon>
        <taxon>Chelicerata</taxon>
        <taxon>Arachnida</taxon>
        <taxon>Araneae</taxon>
        <taxon>Araneomorphae</taxon>
        <taxon>Entelegynae</taxon>
        <taxon>Araneoidea</taxon>
        <taxon>Araneidae</taxon>
        <taxon>Caerostris</taxon>
    </lineage>
</organism>
<gene>
    <name evidence="2" type="ORF">CEXT_619381</name>
</gene>
<feature type="region of interest" description="Disordered" evidence="1">
    <location>
        <begin position="1"/>
        <end position="36"/>
    </location>
</feature>
<comment type="caution">
    <text evidence="2">The sequence shown here is derived from an EMBL/GenBank/DDBJ whole genome shotgun (WGS) entry which is preliminary data.</text>
</comment>
<name>A0AAV4Y904_CAEEX</name>
<proteinExistence type="predicted"/>
<dbReference type="AlphaFoldDB" id="A0AAV4Y904"/>
<protein>
    <submittedName>
        <fullName evidence="2">Uncharacterized protein</fullName>
    </submittedName>
</protein>
<dbReference type="EMBL" id="BPLR01018811">
    <property type="protein sequence ID" value="GIZ02421.1"/>
    <property type="molecule type" value="Genomic_DNA"/>
</dbReference>
<evidence type="ECO:0000313" key="3">
    <source>
        <dbReference type="Proteomes" id="UP001054945"/>
    </source>
</evidence>
<keyword evidence="3" id="KW-1185">Reference proteome</keyword>
<accession>A0AAV4Y904</accession>
<feature type="non-terminal residue" evidence="2">
    <location>
        <position position="1"/>
    </location>
</feature>
<evidence type="ECO:0000313" key="2">
    <source>
        <dbReference type="EMBL" id="GIZ02421.1"/>
    </source>
</evidence>
<reference evidence="2 3" key="1">
    <citation type="submission" date="2021-06" db="EMBL/GenBank/DDBJ databases">
        <title>Caerostris extrusa draft genome.</title>
        <authorList>
            <person name="Kono N."/>
            <person name="Arakawa K."/>
        </authorList>
    </citation>
    <scope>NUCLEOTIDE SEQUENCE [LARGE SCALE GENOMIC DNA]</scope>
</reference>